<dbReference type="PANTHER" id="PTHR43329">
    <property type="entry name" value="EPOXIDE HYDROLASE"/>
    <property type="match status" value="1"/>
</dbReference>
<dbReference type="Proteomes" id="UP000298138">
    <property type="component" value="Unassembled WGS sequence"/>
</dbReference>
<dbReference type="InterPro" id="IPR000639">
    <property type="entry name" value="Epox_hydrolase-like"/>
</dbReference>
<evidence type="ECO:0000256" key="2">
    <source>
        <dbReference type="ARBA" id="ARBA00038334"/>
    </source>
</evidence>
<reference evidence="4 5" key="1">
    <citation type="submission" date="2019-04" db="EMBL/GenBank/DDBJ databases">
        <title>Comparative genomics and transcriptomics to analyze fruiting body development in filamentous ascomycetes.</title>
        <authorList>
            <consortium name="DOE Joint Genome Institute"/>
            <person name="Lutkenhaus R."/>
            <person name="Traeger S."/>
            <person name="Breuer J."/>
            <person name="Kuo A."/>
            <person name="Lipzen A."/>
            <person name="Pangilinan J."/>
            <person name="Dilworth D."/>
            <person name="Sandor L."/>
            <person name="Poggeler S."/>
            <person name="Barry K."/>
            <person name="Grigoriev I.V."/>
            <person name="Nowrousian M."/>
        </authorList>
    </citation>
    <scope>NUCLEOTIDE SEQUENCE [LARGE SCALE GENOMIC DNA]</scope>
    <source>
        <strain evidence="4 5">CBS 389.68</strain>
    </source>
</reference>
<protein>
    <submittedName>
        <fullName evidence="4">Alpha/beta-hydrolase</fullName>
    </submittedName>
</protein>
<sequence length="347" mass="39957">MTSANTDPLRPIDPYNDDRVTHEYAVLNGKRYHYVLGTPKTTPIRGTVLCIHGFPDIWYGYRHIIPSLLSLGLRVIVPDMLGYGLTDAPQCPPTSLTTYSWKSTASDMAALLAHLSIPSVILLGHDWGGVIIYRIYQYFPSLVSHIMCICTSYRALQRQYFSLDDIVKKVPNFVYQVGLINPETERDLEDPVMIERFLKALHRGDNDPPKGRMRFMVREKMMENLGDQPVPKKWNEKEWGYYRDMFVKRGMHGPLNWYRLTEINYQDEKDLPKDKEPITVPVMWVGANRDFATPAAMGKSQTKYFTDLTSYELPTSHWVMDDMPGELNALIAGWIKRRVFADGKSKI</sequence>
<dbReference type="SUPFAM" id="SSF53474">
    <property type="entry name" value="alpha/beta-Hydrolases"/>
    <property type="match status" value="1"/>
</dbReference>
<dbReference type="InterPro" id="IPR000073">
    <property type="entry name" value="AB_hydrolase_1"/>
</dbReference>
<evidence type="ECO:0000259" key="3">
    <source>
        <dbReference type="Pfam" id="PF00561"/>
    </source>
</evidence>
<evidence type="ECO:0000313" key="4">
    <source>
        <dbReference type="EMBL" id="TGZ77365.1"/>
    </source>
</evidence>
<proteinExistence type="inferred from homology"/>
<gene>
    <name evidence="4" type="ORF">EX30DRAFT_323683</name>
</gene>
<dbReference type="Pfam" id="PF00561">
    <property type="entry name" value="Abhydrolase_1"/>
    <property type="match status" value="1"/>
</dbReference>
<dbReference type="InterPro" id="IPR029058">
    <property type="entry name" value="AB_hydrolase_fold"/>
</dbReference>
<keyword evidence="5" id="KW-1185">Reference proteome</keyword>
<evidence type="ECO:0000256" key="1">
    <source>
        <dbReference type="ARBA" id="ARBA00022801"/>
    </source>
</evidence>
<dbReference type="EMBL" id="ML220154">
    <property type="protein sequence ID" value="TGZ77365.1"/>
    <property type="molecule type" value="Genomic_DNA"/>
</dbReference>
<evidence type="ECO:0000313" key="5">
    <source>
        <dbReference type="Proteomes" id="UP000298138"/>
    </source>
</evidence>
<feature type="domain" description="AB hydrolase-1" evidence="3">
    <location>
        <begin position="47"/>
        <end position="319"/>
    </location>
</feature>
<dbReference type="PRINTS" id="PR00111">
    <property type="entry name" value="ABHYDROLASE"/>
</dbReference>
<accession>A0A4S2MKJ3</accession>
<dbReference type="STRING" id="341454.A0A4S2MKJ3"/>
<comment type="similarity">
    <text evidence="2">Belongs to the AB hydrolase superfamily. Epoxide hydrolase family.</text>
</comment>
<name>A0A4S2MKJ3_9PEZI</name>
<keyword evidence="1 4" id="KW-0378">Hydrolase</keyword>
<organism evidence="4 5">
    <name type="scientific">Ascodesmis nigricans</name>
    <dbReference type="NCBI Taxonomy" id="341454"/>
    <lineage>
        <taxon>Eukaryota</taxon>
        <taxon>Fungi</taxon>
        <taxon>Dikarya</taxon>
        <taxon>Ascomycota</taxon>
        <taxon>Pezizomycotina</taxon>
        <taxon>Pezizomycetes</taxon>
        <taxon>Pezizales</taxon>
        <taxon>Ascodesmidaceae</taxon>
        <taxon>Ascodesmis</taxon>
    </lineage>
</organism>
<dbReference type="GO" id="GO:0016787">
    <property type="term" value="F:hydrolase activity"/>
    <property type="evidence" value="ECO:0007669"/>
    <property type="project" value="UniProtKB-KW"/>
</dbReference>
<dbReference type="OrthoDB" id="408373at2759"/>
<dbReference type="AlphaFoldDB" id="A0A4S2MKJ3"/>
<dbReference type="InParanoid" id="A0A4S2MKJ3"/>
<dbReference type="Gene3D" id="3.40.50.1820">
    <property type="entry name" value="alpha/beta hydrolase"/>
    <property type="match status" value="1"/>
</dbReference>
<dbReference type="PRINTS" id="PR00412">
    <property type="entry name" value="EPOXHYDRLASE"/>
</dbReference>